<dbReference type="Gene3D" id="1.10.10.60">
    <property type="entry name" value="Homeodomain-like"/>
    <property type="match status" value="1"/>
</dbReference>
<dbReference type="InterPro" id="IPR009057">
    <property type="entry name" value="Homeodomain-like_sf"/>
</dbReference>
<evidence type="ECO:0000256" key="8">
    <source>
        <dbReference type="SAM" id="MobiDB-lite"/>
    </source>
</evidence>
<dbReference type="InterPro" id="IPR017970">
    <property type="entry name" value="Homeobox_CS"/>
</dbReference>
<evidence type="ECO:0000256" key="3">
    <source>
        <dbReference type="ARBA" id="ARBA00023155"/>
    </source>
</evidence>
<evidence type="ECO:0000256" key="2">
    <source>
        <dbReference type="ARBA" id="ARBA00023125"/>
    </source>
</evidence>
<dbReference type="EMBL" id="CAKKLH010000079">
    <property type="protein sequence ID" value="CAH0102374.1"/>
    <property type="molecule type" value="Genomic_DNA"/>
</dbReference>
<evidence type="ECO:0000259" key="9">
    <source>
        <dbReference type="PROSITE" id="PS50071"/>
    </source>
</evidence>
<feature type="compositionally biased region" description="Low complexity" evidence="8">
    <location>
        <begin position="201"/>
        <end position="210"/>
    </location>
</feature>
<dbReference type="SMART" id="SM00389">
    <property type="entry name" value="HOX"/>
    <property type="match status" value="1"/>
</dbReference>
<feature type="region of interest" description="Disordered" evidence="8">
    <location>
        <begin position="1"/>
        <end position="39"/>
    </location>
</feature>
<feature type="region of interest" description="Disordered" evidence="8">
    <location>
        <begin position="200"/>
        <end position="222"/>
    </location>
</feature>
<dbReference type="PANTHER" id="PTHR46808:SF1">
    <property type="entry name" value="H2.0-LIKE HOMEOBOX PROTEIN"/>
    <property type="match status" value="1"/>
</dbReference>
<comment type="similarity">
    <text evidence="5">Belongs to the H2.0 homeobox family.</text>
</comment>
<dbReference type="PRINTS" id="PR00024">
    <property type="entry name" value="HOMEOBOX"/>
</dbReference>
<dbReference type="InterPro" id="IPR020479">
    <property type="entry name" value="HD_metazoa"/>
</dbReference>
<organism evidence="10 11">
    <name type="scientific">Daphnia galeata</name>
    <dbReference type="NCBI Taxonomy" id="27404"/>
    <lineage>
        <taxon>Eukaryota</taxon>
        <taxon>Metazoa</taxon>
        <taxon>Ecdysozoa</taxon>
        <taxon>Arthropoda</taxon>
        <taxon>Crustacea</taxon>
        <taxon>Branchiopoda</taxon>
        <taxon>Diplostraca</taxon>
        <taxon>Cladocera</taxon>
        <taxon>Anomopoda</taxon>
        <taxon>Daphniidae</taxon>
        <taxon>Daphnia</taxon>
    </lineage>
</organism>
<evidence type="ECO:0000256" key="6">
    <source>
        <dbReference type="PROSITE-ProRule" id="PRU00108"/>
    </source>
</evidence>
<keyword evidence="3 6" id="KW-0371">Homeobox</keyword>
<dbReference type="PROSITE" id="PS50071">
    <property type="entry name" value="HOMEOBOX_2"/>
    <property type="match status" value="1"/>
</dbReference>
<dbReference type="Proteomes" id="UP000789390">
    <property type="component" value="Unassembled WGS sequence"/>
</dbReference>
<accession>A0A8J2RHH1</accession>
<dbReference type="GO" id="GO:0005634">
    <property type="term" value="C:nucleus"/>
    <property type="evidence" value="ECO:0007669"/>
    <property type="project" value="UniProtKB-SubCell"/>
</dbReference>
<dbReference type="OrthoDB" id="6159439at2759"/>
<keyword evidence="2 6" id="KW-0238">DNA-binding</keyword>
<comment type="subcellular location">
    <subcellularLocation>
        <location evidence="1 6 7">Nucleus</location>
    </subcellularLocation>
</comment>
<dbReference type="SUPFAM" id="SSF46689">
    <property type="entry name" value="Homeodomain-like"/>
    <property type="match status" value="1"/>
</dbReference>
<gene>
    <name evidence="10" type="ORF">DGAL_LOCUS4770</name>
</gene>
<feature type="domain" description="Homeobox" evidence="9">
    <location>
        <begin position="218"/>
        <end position="278"/>
    </location>
</feature>
<keyword evidence="11" id="KW-1185">Reference proteome</keyword>
<reference evidence="10" key="1">
    <citation type="submission" date="2021-11" db="EMBL/GenBank/DDBJ databases">
        <authorList>
            <person name="Schell T."/>
        </authorList>
    </citation>
    <scope>NUCLEOTIDE SEQUENCE</scope>
    <source>
        <strain evidence="10">M5</strain>
    </source>
</reference>
<dbReference type="GO" id="GO:0043565">
    <property type="term" value="F:sequence-specific DNA binding"/>
    <property type="evidence" value="ECO:0007669"/>
    <property type="project" value="TreeGrafter"/>
</dbReference>
<dbReference type="Pfam" id="PF00046">
    <property type="entry name" value="Homeodomain"/>
    <property type="match status" value="1"/>
</dbReference>
<feature type="DNA-binding region" description="Homeobox" evidence="6">
    <location>
        <begin position="220"/>
        <end position="279"/>
    </location>
</feature>
<evidence type="ECO:0000256" key="1">
    <source>
        <dbReference type="ARBA" id="ARBA00004123"/>
    </source>
</evidence>
<feature type="compositionally biased region" description="Polar residues" evidence="8">
    <location>
        <begin position="17"/>
        <end position="35"/>
    </location>
</feature>
<evidence type="ECO:0000313" key="11">
    <source>
        <dbReference type="Proteomes" id="UP000789390"/>
    </source>
</evidence>
<dbReference type="PANTHER" id="PTHR46808">
    <property type="entry name" value="H2.0-LIKE HOMEOBOX PROTEIN"/>
    <property type="match status" value="1"/>
</dbReference>
<name>A0A8J2RHH1_9CRUS</name>
<proteinExistence type="inferred from homology"/>
<sequence length="335" mass="38352">MPPMVYPRGSGSRGRTESNQLPASSDRSQITGSKSNRPRNDNFNYVMDFISWSSTLLKLNGYEEPPNQQLLQQQAQLLSSCWPWISEQSSATRPVPLIFDLSVLEAATVNHFWHPTSTSSLAVANFMSSTIMDKNGILNKQHQLSFGIDRILGDQVGVNRTNVFSQVPIHVWSRDNERQRLSVGQRQEVTVEKQVRENRQEQQAAIEQQQTSGNNSRRKRSWSRAVFSNLQRKGLEKRFQLQKYITKPDRRQLAAALQLTDAQVKVWFQNRRMKWRHNKEPHNINEMPCSSPVEQYSVDVVENLNCADESSIASTHVLLPKAISHPVRLSTFKKA</sequence>
<comment type="caution">
    <text evidence="10">The sequence shown here is derived from an EMBL/GenBank/DDBJ whole genome shotgun (WGS) entry which is preliminary data.</text>
</comment>
<dbReference type="InterPro" id="IPR001356">
    <property type="entry name" value="HD"/>
</dbReference>
<evidence type="ECO:0000313" key="10">
    <source>
        <dbReference type="EMBL" id="CAH0102374.1"/>
    </source>
</evidence>
<keyword evidence="4 6" id="KW-0539">Nucleus</keyword>
<evidence type="ECO:0000256" key="4">
    <source>
        <dbReference type="ARBA" id="ARBA00023242"/>
    </source>
</evidence>
<protein>
    <recommendedName>
        <fullName evidence="9">Homeobox domain-containing protein</fullName>
    </recommendedName>
</protein>
<dbReference type="GO" id="GO:0000981">
    <property type="term" value="F:DNA-binding transcription factor activity, RNA polymerase II-specific"/>
    <property type="evidence" value="ECO:0007669"/>
    <property type="project" value="InterPro"/>
</dbReference>
<dbReference type="InterPro" id="IPR052497">
    <property type="entry name" value="H2.0_Homeobox_TF"/>
</dbReference>
<dbReference type="AlphaFoldDB" id="A0A8J2RHH1"/>
<dbReference type="CDD" id="cd00086">
    <property type="entry name" value="homeodomain"/>
    <property type="match status" value="1"/>
</dbReference>
<evidence type="ECO:0000256" key="7">
    <source>
        <dbReference type="RuleBase" id="RU000682"/>
    </source>
</evidence>
<dbReference type="PROSITE" id="PS00027">
    <property type="entry name" value="HOMEOBOX_1"/>
    <property type="match status" value="1"/>
</dbReference>
<evidence type="ECO:0000256" key="5">
    <source>
        <dbReference type="ARBA" id="ARBA00038504"/>
    </source>
</evidence>